<sequence length="193" mass="21417">MKERDHRVRVTRMLLRRALCDLLRQKPLQNISIKELCAQAGVNRGTFYAHYTDLHGLLGQMEEEMLGNFRQALEPLLAVGEGHLTPADITAGIFELLKENADLCTVTLGPYGDKAFALRLLNIGREAYMEAYSRLFAGASPKQLAYFYAFVSAGCIGLMQKWLDEGMAIPAQEAARMAEGFMVGGMGSLQGRR</sequence>
<dbReference type="InterPro" id="IPR001647">
    <property type="entry name" value="HTH_TetR"/>
</dbReference>
<dbReference type="InterPro" id="IPR009057">
    <property type="entry name" value="Homeodomain-like_sf"/>
</dbReference>
<dbReference type="Proteomes" id="UP000654279">
    <property type="component" value="Unassembled WGS sequence"/>
</dbReference>
<dbReference type="InterPro" id="IPR050624">
    <property type="entry name" value="HTH-type_Tx_Regulator"/>
</dbReference>
<dbReference type="RefSeq" id="WP_249285417.1">
    <property type="nucleotide sequence ID" value="NZ_JACRSO010000003.1"/>
</dbReference>
<feature type="domain" description="HTH tetR-type" evidence="3">
    <location>
        <begin position="9"/>
        <end position="69"/>
    </location>
</feature>
<name>A0A926D149_9FIRM</name>
<evidence type="ECO:0000259" key="3">
    <source>
        <dbReference type="PROSITE" id="PS50977"/>
    </source>
</evidence>
<feature type="DNA-binding region" description="H-T-H motif" evidence="2">
    <location>
        <begin position="32"/>
        <end position="51"/>
    </location>
</feature>
<dbReference type="EMBL" id="JACRSO010000003">
    <property type="protein sequence ID" value="MBC8529599.1"/>
    <property type="molecule type" value="Genomic_DNA"/>
</dbReference>
<keyword evidence="5" id="KW-1185">Reference proteome</keyword>
<accession>A0A926D149</accession>
<dbReference type="Pfam" id="PF14278">
    <property type="entry name" value="TetR_C_8"/>
    <property type="match status" value="1"/>
</dbReference>
<dbReference type="GO" id="GO:0003677">
    <property type="term" value="F:DNA binding"/>
    <property type="evidence" value="ECO:0007669"/>
    <property type="project" value="UniProtKB-UniRule"/>
</dbReference>
<comment type="caution">
    <text evidence="4">The sequence shown here is derived from an EMBL/GenBank/DDBJ whole genome shotgun (WGS) entry which is preliminary data.</text>
</comment>
<dbReference type="Gene3D" id="1.10.357.10">
    <property type="entry name" value="Tetracycline Repressor, domain 2"/>
    <property type="match status" value="1"/>
</dbReference>
<dbReference type="PANTHER" id="PTHR43479">
    <property type="entry name" value="ACREF/ENVCD OPERON REPRESSOR-RELATED"/>
    <property type="match status" value="1"/>
</dbReference>
<dbReference type="PANTHER" id="PTHR43479:SF7">
    <property type="entry name" value="TETR-FAMILY TRANSCRIPTIONAL REGULATOR"/>
    <property type="match status" value="1"/>
</dbReference>
<keyword evidence="1 2" id="KW-0238">DNA-binding</keyword>
<evidence type="ECO:0000313" key="5">
    <source>
        <dbReference type="Proteomes" id="UP000654279"/>
    </source>
</evidence>
<proteinExistence type="predicted"/>
<organism evidence="4 5">
    <name type="scientific">Luoshenia tenuis</name>
    <dbReference type="NCBI Taxonomy" id="2763654"/>
    <lineage>
        <taxon>Bacteria</taxon>
        <taxon>Bacillati</taxon>
        <taxon>Bacillota</taxon>
        <taxon>Clostridia</taxon>
        <taxon>Christensenellales</taxon>
        <taxon>Christensenellaceae</taxon>
        <taxon>Luoshenia</taxon>
    </lineage>
</organism>
<dbReference type="AlphaFoldDB" id="A0A926D149"/>
<dbReference type="Pfam" id="PF00440">
    <property type="entry name" value="TetR_N"/>
    <property type="match status" value="1"/>
</dbReference>
<dbReference type="PROSITE" id="PS50977">
    <property type="entry name" value="HTH_TETR_2"/>
    <property type="match status" value="1"/>
</dbReference>
<reference evidence="4" key="1">
    <citation type="submission" date="2020-08" db="EMBL/GenBank/DDBJ databases">
        <title>Genome public.</title>
        <authorList>
            <person name="Liu C."/>
            <person name="Sun Q."/>
        </authorList>
    </citation>
    <scope>NUCLEOTIDE SEQUENCE</scope>
    <source>
        <strain evidence="4">NSJ-44</strain>
    </source>
</reference>
<evidence type="ECO:0000256" key="1">
    <source>
        <dbReference type="ARBA" id="ARBA00023125"/>
    </source>
</evidence>
<protein>
    <submittedName>
        <fullName evidence="4">TetR/AcrR family transcriptional regulator</fullName>
    </submittedName>
</protein>
<dbReference type="SUPFAM" id="SSF46689">
    <property type="entry name" value="Homeodomain-like"/>
    <property type="match status" value="1"/>
</dbReference>
<evidence type="ECO:0000256" key="2">
    <source>
        <dbReference type="PROSITE-ProRule" id="PRU00335"/>
    </source>
</evidence>
<evidence type="ECO:0000313" key="4">
    <source>
        <dbReference type="EMBL" id="MBC8529599.1"/>
    </source>
</evidence>
<dbReference type="InterPro" id="IPR039532">
    <property type="entry name" value="TetR_C_Firmicutes"/>
</dbReference>
<gene>
    <name evidence="4" type="ORF">H8699_09190</name>
</gene>